<feature type="transmembrane region" description="Helical" evidence="8">
    <location>
        <begin position="712"/>
        <end position="739"/>
    </location>
</feature>
<feature type="transmembrane region" description="Helical" evidence="8">
    <location>
        <begin position="798"/>
        <end position="822"/>
    </location>
</feature>
<evidence type="ECO:0000256" key="5">
    <source>
        <dbReference type="ARBA" id="ARBA00022989"/>
    </source>
</evidence>
<gene>
    <name evidence="10" type="ORF">BJ684DRAFT_19895</name>
</gene>
<feature type="region of interest" description="Disordered" evidence="7">
    <location>
        <begin position="496"/>
        <end position="595"/>
    </location>
</feature>
<dbReference type="AlphaFoldDB" id="A0A4P9Y4F3"/>
<keyword evidence="6 8" id="KW-0472">Membrane</keyword>
<feature type="transmembrane region" description="Helical" evidence="8">
    <location>
        <begin position="675"/>
        <end position="692"/>
    </location>
</feature>
<feature type="compositionally biased region" description="Polar residues" evidence="7">
    <location>
        <begin position="382"/>
        <end position="391"/>
    </location>
</feature>
<feature type="compositionally biased region" description="Low complexity" evidence="7">
    <location>
        <begin position="565"/>
        <end position="583"/>
    </location>
</feature>
<protein>
    <submittedName>
        <fullName evidence="10">Citrate transporter-like domain-containing protein</fullName>
    </submittedName>
</protein>
<keyword evidence="3" id="KW-1003">Cell membrane</keyword>
<dbReference type="GO" id="GO:0005886">
    <property type="term" value="C:plasma membrane"/>
    <property type="evidence" value="ECO:0007669"/>
    <property type="project" value="UniProtKB-SubCell"/>
</dbReference>
<evidence type="ECO:0000313" key="10">
    <source>
        <dbReference type="EMBL" id="RKP13634.1"/>
    </source>
</evidence>
<name>A0A4P9Y4F3_9FUNG</name>
<feature type="region of interest" description="Disordered" evidence="7">
    <location>
        <begin position="242"/>
        <end position="371"/>
    </location>
</feature>
<evidence type="ECO:0000256" key="7">
    <source>
        <dbReference type="SAM" id="MobiDB-lite"/>
    </source>
</evidence>
<dbReference type="PANTHER" id="PTHR43302">
    <property type="entry name" value="TRANSPORTER ARSB-RELATED"/>
    <property type="match status" value="1"/>
</dbReference>
<evidence type="ECO:0000256" key="3">
    <source>
        <dbReference type="ARBA" id="ARBA00022475"/>
    </source>
</evidence>
<accession>A0A4P9Y4F3</accession>
<feature type="transmembrane region" description="Helical" evidence="8">
    <location>
        <begin position="50"/>
        <end position="66"/>
    </location>
</feature>
<feature type="region of interest" description="Disordered" evidence="7">
    <location>
        <begin position="377"/>
        <end position="396"/>
    </location>
</feature>
<comment type="subcellular location">
    <subcellularLocation>
        <location evidence="1">Cell membrane</location>
        <topology evidence="1">Multi-pass membrane protein</topology>
    </subcellularLocation>
</comment>
<dbReference type="Pfam" id="PF03600">
    <property type="entry name" value="CitMHS"/>
    <property type="match status" value="1"/>
</dbReference>
<feature type="transmembrane region" description="Helical" evidence="8">
    <location>
        <begin position="20"/>
        <end position="38"/>
    </location>
</feature>
<evidence type="ECO:0000256" key="1">
    <source>
        <dbReference type="ARBA" id="ARBA00004651"/>
    </source>
</evidence>
<feature type="domain" description="Citrate transporter-like" evidence="9">
    <location>
        <begin position="37"/>
        <end position="762"/>
    </location>
</feature>
<dbReference type="PANTHER" id="PTHR43302:SF5">
    <property type="entry name" value="TRANSPORTER ARSB-RELATED"/>
    <property type="match status" value="1"/>
</dbReference>
<organism evidence="10 11">
    <name type="scientific">Piptocephalis cylindrospora</name>
    <dbReference type="NCBI Taxonomy" id="1907219"/>
    <lineage>
        <taxon>Eukaryota</taxon>
        <taxon>Fungi</taxon>
        <taxon>Fungi incertae sedis</taxon>
        <taxon>Zoopagomycota</taxon>
        <taxon>Zoopagomycotina</taxon>
        <taxon>Zoopagomycetes</taxon>
        <taxon>Zoopagales</taxon>
        <taxon>Piptocephalidaceae</taxon>
        <taxon>Piptocephalis</taxon>
    </lineage>
</organism>
<sequence>MPPNALISLAAQSPPPNHLNPIQETVAVITFFLCWLLIARSWPIFPVGRNAAAILGGCIMVTIGVITAEQAFASISGGTILLLSGLMLILGRLEDKGLIPWLNVVFSFPPPPPPLAPISSLSFPKKMNDGSAIFLTGVIVSICEDNDLEVEPFALALATSANIGSAATVIGNPKNMIIQEQIPGTSFTSFFLSMAPAAYLGTILNTMCLCWHYRDRLPRKQLRYREVSQKRLSGRIHSGVVEGEGVVSPSGPPSTFGAEPWTEYDDDDEASLRRRLDLGGSVSEDDSDDDDSDTDDEETPDGRDDDLNTAEHDPSETSPLLKASASSTSASARPLSHDLSWGTSKPSNPLAAHPSMTDGTFPRGSNRRHRPSLRLPGIAMVNTGSNGTEPVSSDDDEEAILHGPGLSQRPIPMGQHGERLMLPDSQYFDQGSAHSLSLYSRSVPGRAGPTESTMDPTSWLLRDVGSPRHSHYLVDPSIPNLTDSTRYPERRRHSHLEAFPHPSLPTTPDTLGHLHPPGDGHATPESGDHFDSSHLTGFSIPGDSMASSGSQAPRLSWHPPPSLDPIPSSRSSSPGDTSHTSASGPAVNGDGVASFPPPHFHSQSQPFHHLSSLIRRHWPLSLQDSLFALIILGMYIGFACRMHLGFTCLTAAMLILCLDRQDPTRHIANSINYPLLAYLFGIFVLISGVRQTRIPDGMWKIFQPLVHNGTRWIEAISFTFLICVLSFIFTSIPAVLLVAPRIDGLSGWEDQAWLLLAWSVTLCGNWTSFGSVAGLVVSELCREYSERPGSKDRWIGEFSVWVSFSWWSTLLILFSGMVLIMIQ</sequence>
<keyword evidence="11" id="KW-1185">Reference proteome</keyword>
<feature type="transmembrane region" description="Helical" evidence="8">
    <location>
        <begin position="626"/>
        <end position="655"/>
    </location>
</feature>
<evidence type="ECO:0000256" key="4">
    <source>
        <dbReference type="ARBA" id="ARBA00022692"/>
    </source>
</evidence>
<keyword evidence="2" id="KW-0813">Transport</keyword>
<proteinExistence type="predicted"/>
<feature type="transmembrane region" description="Helical" evidence="8">
    <location>
        <begin position="190"/>
        <end position="213"/>
    </location>
</feature>
<evidence type="ECO:0000259" key="9">
    <source>
        <dbReference type="Pfam" id="PF03600"/>
    </source>
</evidence>
<dbReference type="OrthoDB" id="5584375at2759"/>
<feature type="compositionally biased region" description="Acidic residues" evidence="7">
    <location>
        <begin position="283"/>
        <end position="299"/>
    </location>
</feature>
<dbReference type="InterPro" id="IPR004680">
    <property type="entry name" value="Cit_transptr-like_dom"/>
</dbReference>
<evidence type="ECO:0000313" key="11">
    <source>
        <dbReference type="Proteomes" id="UP000267251"/>
    </source>
</evidence>
<reference evidence="11" key="1">
    <citation type="journal article" date="2018" name="Nat. Microbiol.">
        <title>Leveraging single-cell genomics to expand the fungal tree of life.</title>
        <authorList>
            <person name="Ahrendt S.R."/>
            <person name="Quandt C.A."/>
            <person name="Ciobanu D."/>
            <person name="Clum A."/>
            <person name="Salamov A."/>
            <person name="Andreopoulos B."/>
            <person name="Cheng J.F."/>
            <person name="Woyke T."/>
            <person name="Pelin A."/>
            <person name="Henrissat B."/>
            <person name="Reynolds N.K."/>
            <person name="Benny G.L."/>
            <person name="Smith M.E."/>
            <person name="James T.Y."/>
            <person name="Grigoriev I.V."/>
        </authorList>
    </citation>
    <scope>NUCLEOTIDE SEQUENCE [LARGE SCALE GENOMIC DNA]</scope>
</reference>
<dbReference type="EMBL" id="KZ987975">
    <property type="protein sequence ID" value="RKP13634.1"/>
    <property type="molecule type" value="Genomic_DNA"/>
</dbReference>
<keyword evidence="5 8" id="KW-1133">Transmembrane helix</keyword>
<evidence type="ECO:0000256" key="8">
    <source>
        <dbReference type="SAM" id="Phobius"/>
    </source>
</evidence>
<keyword evidence="4 8" id="KW-0812">Transmembrane</keyword>
<feature type="compositionally biased region" description="Basic and acidic residues" evidence="7">
    <location>
        <begin position="300"/>
        <end position="315"/>
    </location>
</feature>
<evidence type="ECO:0000256" key="6">
    <source>
        <dbReference type="ARBA" id="ARBA00023136"/>
    </source>
</evidence>
<dbReference type="Proteomes" id="UP000267251">
    <property type="component" value="Unassembled WGS sequence"/>
</dbReference>
<feature type="compositionally biased region" description="Low complexity" evidence="7">
    <location>
        <begin position="317"/>
        <end position="334"/>
    </location>
</feature>
<feature type="transmembrane region" description="Helical" evidence="8">
    <location>
        <begin position="751"/>
        <end position="777"/>
    </location>
</feature>
<dbReference type="GO" id="GO:0055085">
    <property type="term" value="P:transmembrane transport"/>
    <property type="evidence" value="ECO:0007669"/>
    <property type="project" value="InterPro"/>
</dbReference>
<evidence type="ECO:0000256" key="2">
    <source>
        <dbReference type="ARBA" id="ARBA00022448"/>
    </source>
</evidence>